<proteinExistence type="predicted"/>
<sequence length="314" mass="35772">MELSSLLLKARQNQKKAVYPWLRTVYGNPEKMLSQLNARRDQLLDDIPSTPFDIPDDMIVEWLTLMAERDVVVHEIFIKRRKEAFDEATRALHQALLDHRRLQPNRPVDHAFPAINAALNEVQDYLLNYGSFETTKPAKGTSIVKKEFFSVEVQTENIPDEPAPIQKLILDLGTQTDLDSQPAEIIKQYSDWHCQMELIKLRTEAEVQTDNNFDDLIAEERSFLSHSPVFEAKWKPEASSTPLGKKPQSFSRVTVLTQKQPDAILGGSERGEALIAETDALTGNVEILATTYEKLVQNWKCPRDLAAYPRTACR</sequence>
<evidence type="ECO:0000313" key="1">
    <source>
        <dbReference type="EMBL" id="GAV00957.1"/>
    </source>
</evidence>
<accession>A0A1D1VH24</accession>
<protein>
    <submittedName>
        <fullName evidence="1">Uncharacterized protein</fullName>
    </submittedName>
</protein>
<dbReference type="EMBL" id="BDGG01000006">
    <property type="protein sequence ID" value="GAV00957.1"/>
    <property type="molecule type" value="Genomic_DNA"/>
</dbReference>
<organism evidence="1 2">
    <name type="scientific">Ramazzottius varieornatus</name>
    <name type="common">Water bear</name>
    <name type="synonym">Tardigrade</name>
    <dbReference type="NCBI Taxonomy" id="947166"/>
    <lineage>
        <taxon>Eukaryota</taxon>
        <taxon>Metazoa</taxon>
        <taxon>Ecdysozoa</taxon>
        <taxon>Tardigrada</taxon>
        <taxon>Eutardigrada</taxon>
        <taxon>Parachela</taxon>
        <taxon>Hypsibioidea</taxon>
        <taxon>Ramazzottiidae</taxon>
        <taxon>Ramazzottius</taxon>
    </lineage>
</organism>
<comment type="caution">
    <text evidence="1">The sequence shown here is derived from an EMBL/GenBank/DDBJ whole genome shotgun (WGS) entry which is preliminary data.</text>
</comment>
<dbReference type="Proteomes" id="UP000186922">
    <property type="component" value="Unassembled WGS sequence"/>
</dbReference>
<gene>
    <name evidence="1" type="primary">RvY_11737</name>
    <name evidence="1" type="synonym">RvY_11737.2</name>
    <name evidence="1" type="ORF">RvY_11737-2</name>
</gene>
<reference evidence="1 2" key="1">
    <citation type="journal article" date="2016" name="Nat. Commun.">
        <title>Extremotolerant tardigrade genome and improved radiotolerance of human cultured cells by tardigrade-unique protein.</title>
        <authorList>
            <person name="Hashimoto T."/>
            <person name="Horikawa D.D."/>
            <person name="Saito Y."/>
            <person name="Kuwahara H."/>
            <person name="Kozuka-Hata H."/>
            <person name="Shin-I T."/>
            <person name="Minakuchi Y."/>
            <person name="Ohishi K."/>
            <person name="Motoyama A."/>
            <person name="Aizu T."/>
            <person name="Enomoto A."/>
            <person name="Kondo K."/>
            <person name="Tanaka S."/>
            <person name="Hara Y."/>
            <person name="Koshikawa S."/>
            <person name="Sagara H."/>
            <person name="Miura T."/>
            <person name="Yokobori S."/>
            <person name="Miyagawa K."/>
            <person name="Suzuki Y."/>
            <person name="Kubo T."/>
            <person name="Oyama M."/>
            <person name="Kohara Y."/>
            <person name="Fujiyama A."/>
            <person name="Arakawa K."/>
            <person name="Katayama T."/>
            <person name="Toyoda A."/>
            <person name="Kunieda T."/>
        </authorList>
    </citation>
    <scope>NUCLEOTIDE SEQUENCE [LARGE SCALE GENOMIC DNA]</scope>
    <source>
        <strain evidence="1 2">YOKOZUNA-1</strain>
    </source>
</reference>
<dbReference type="AlphaFoldDB" id="A0A1D1VH24"/>
<name>A0A1D1VH24_RAMVA</name>
<evidence type="ECO:0000313" key="2">
    <source>
        <dbReference type="Proteomes" id="UP000186922"/>
    </source>
</evidence>
<keyword evidence="2" id="KW-1185">Reference proteome</keyword>